<gene>
    <name evidence="1" type="ORF">UFOVP410_116</name>
</gene>
<evidence type="ECO:0000313" key="1">
    <source>
        <dbReference type="EMBL" id="CAB4141277.1"/>
    </source>
</evidence>
<reference evidence="1" key="1">
    <citation type="submission" date="2020-04" db="EMBL/GenBank/DDBJ databases">
        <authorList>
            <person name="Chiriac C."/>
            <person name="Salcher M."/>
            <person name="Ghai R."/>
            <person name="Kavagutti S V."/>
        </authorList>
    </citation>
    <scope>NUCLEOTIDE SEQUENCE</scope>
</reference>
<dbReference type="EMBL" id="LR796388">
    <property type="protein sequence ID" value="CAB4141277.1"/>
    <property type="molecule type" value="Genomic_DNA"/>
</dbReference>
<protein>
    <submittedName>
        <fullName evidence="1">Uncharacterized protein</fullName>
    </submittedName>
</protein>
<proteinExistence type="predicted"/>
<name>A0A6J5M6Y5_9CAUD</name>
<organism evidence="1">
    <name type="scientific">uncultured Caudovirales phage</name>
    <dbReference type="NCBI Taxonomy" id="2100421"/>
    <lineage>
        <taxon>Viruses</taxon>
        <taxon>Duplodnaviria</taxon>
        <taxon>Heunggongvirae</taxon>
        <taxon>Uroviricota</taxon>
        <taxon>Caudoviricetes</taxon>
        <taxon>Peduoviridae</taxon>
        <taxon>Maltschvirus</taxon>
        <taxon>Maltschvirus maltsch</taxon>
    </lineage>
</organism>
<accession>A0A6J5M6Y5</accession>
<sequence length="85" mass="10028">MAIDNTVKLTSKSIRNFEKYMSKAYQNGYFTNVSRLSDRLGLEMFLPPTVDEFNANHISKFISQKFQVNSIYFMRSHSIKVFYDQ</sequence>